<dbReference type="AlphaFoldDB" id="A0AAN8WF71"/>
<dbReference type="EMBL" id="JAXCGZ010020850">
    <property type="protein sequence ID" value="KAK7065217.1"/>
    <property type="molecule type" value="Genomic_DNA"/>
</dbReference>
<comment type="caution">
    <text evidence="2">The sequence shown here is derived from an EMBL/GenBank/DDBJ whole genome shotgun (WGS) entry which is preliminary data.</text>
</comment>
<protein>
    <submittedName>
        <fullName evidence="2">Uncharacterized protein</fullName>
    </submittedName>
</protein>
<reference evidence="2 3" key="1">
    <citation type="submission" date="2023-11" db="EMBL/GenBank/DDBJ databases">
        <title>Halocaridina rubra genome assembly.</title>
        <authorList>
            <person name="Smith C."/>
        </authorList>
    </citation>
    <scope>NUCLEOTIDE SEQUENCE [LARGE SCALE GENOMIC DNA]</scope>
    <source>
        <strain evidence="2">EP-1</strain>
        <tissue evidence="2">Whole</tissue>
    </source>
</reference>
<feature type="compositionally biased region" description="Basic and acidic residues" evidence="1">
    <location>
        <begin position="1"/>
        <end position="32"/>
    </location>
</feature>
<evidence type="ECO:0000313" key="3">
    <source>
        <dbReference type="Proteomes" id="UP001381693"/>
    </source>
</evidence>
<sequence length="196" mass="22777">GRDGDKWSDRDKNRDRDRDRPRDRDRDRDRNFPRNHGPGGPGRDWHNNPGGRDFKESRYPQDYMKREGGGGGYHRESYRGPHGYHRGGGNDWGGRHHPNKHPGYGPPGGYQQSHYPPPHPNNPGIFAPAPPPGIRMPHGVPHYGGHRQDWGPKDRPQQDWGQKDRPPQEWVPKDRSQQEWGKERSDRPPNYQKDYS</sequence>
<feature type="compositionally biased region" description="Basic and acidic residues" evidence="1">
    <location>
        <begin position="52"/>
        <end position="79"/>
    </location>
</feature>
<accession>A0AAN8WF71</accession>
<feature type="compositionally biased region" description="Basic and acidic residues" evidence="1">
    <location>
        <begin position="146"/>
        <end position="187"/>
    </location>
</feature>
<evidence type="ECO:0000256" key="1">
    <source>
        <dbReference type="SAM" id="MobiDB-lite"/>
    </source>
</evidence>
<feature type="region of interest" description="Disordered" evidence="1">
    <location>
        <begin position="1"/>
        <end position="196"/>
    </location>
</feature>
<gene>
    <name evidence="2" type="ORF">SK128_026352</name>
</gene>
<feature type="non-terminal residue" evidence="2">
    <location>
        <position position="1"/>
    </location>
</feature>
<evidence type="ECO:0000313" key="2">
    <source>
        <dbReference type="EMBL" id="KAK7065217.1"/>
    </source>
</evidence>
<organism evidence="2 3">
    <name type="scientific">Halocaridina rubra</name>
    <name type="common">Hawaiian red shrimp</name>
    <dbReference type="NCBI Taxonomy" id="373956"/>
    <lineage>
        <taxon>Eukaryota</taxon>
        <taxon>Metazoa</taxon>
        <taxon>Ecdysozoa</taxon>
        <taxon>Arthropoda</taxon>
        <taxon>Crustacea</taxon>
        <taxon>Multicrustacea</taxon>
        <taxon>Malacostraca</taxon>
        <taxon>Eumalacostraca</taxon>
        <taxon>Eucarida</taxon>
        <taxon>Decapoda</taxon>
        <taxon>Pleocyemata</taxon>
        <taxon>Caridea</taxon>
        <taxon>Atyoidea</taxon>
        <taxon>Atyidae</taxon>
        <taxon>Halocaridina</taxon>
    </lineage>
</organism>
<keyword evidence="3" id="KW-1185">Reference proteome</keyword>
<dbReference type="Proteomes" id="UP001381693">
    <property type="component" value="Unassembled WGS sequence"/>
</dbReference>
<proteinExistence type="predicted"/>
<name>A0AAN8WF71_HALRR</name>